<dbReference type="Gene3D" id="3.40.50.300">
    <property type="entry name" value="P-loop containing nucleotide triphosphate hydrolases"/>
    <property type="match status" value="1"/>
</dbReference>
<keyword evidence="2" id="KW-0067">ATP-binding</keyword>
<dbReference type="SUPFAM" id="SSF52540">
    <property type="entry name" value="P-loop containing nucleoside triphosphate hydrolases"/>
    <property type="match status" value="1"/>
</dbReference>
<dbReference type="CDD" id="cd00984">
    <property type="entry name" value="DnaB_C"/>
    <property type="match status" value="1"/>
</dbReference>
<reference evidence="2 3" key="1">
    <citation type="submission" date="2023-07" db="EMBL/GenBank/DDBJ databases">
        <title>Sequencing the genomes of 1000 actinobacteria strains.</title>
        <authorList>
            <person name="Klenk H.-P."/>
        </authorList>
    </citation>
    <scope>NUCLEOTIDE SEQUENCE [LARGE SCALE GENOMIC DNA]</scope>
    <source>
        <strain evidence="2 3">DSM 41600</strain>
    </source>
</reference>
<sequence length="290" mass="31890">MEDALDEIEALGSRSGPLTGIPTGFADLDSLTGGLHPGQLVVIAARPAIGKSTLALDFLRSACLKHNLPGALFTRETRRTDVTVQLLAAEARVALHHLRSGTMTDEDWTRLARRMPDISTAPFYIQDDAYATFTDLRAQCRRLCSQRDLQLIVVDALHLLTYGTRPFASRYEEISEISRCLKLLAMELEVPVVAVSELNRGPEQRTDKKPQISDLRDSGALEDNADVVILIHREDAYEKDSPRAGEADLIVAKHRHGPTATITVAFQGHYGRFVDMAVVPRADGAEKPKG</sequence>
<keyword evidence="2" id="KW-0378">Hydrolase</keyword>
<protein>
    <submittedName>
        <fullName evidence="2">Replicative DNA helicase</fullName>
    </submittedName>
</protein>
<name>A0ABT9KHB0_9ACTN</name>
<dbReference type="Pfam" id="PF03796">
    <property type="entry name" value="DnaB_C"/>
    <property type="match status" value="1"/>
</dbReference>
<keyword evidence="2" id="KW-0547">Nucleotide-binding</keyword>
<feature type="domain" description="SF4 helicase" evidence="1">
    <location>
        <begin position="14"/>
        <end position="280"/>
    </location>
</feature>
<dbReference type="InterPro" id="IPR027417">
    <property type="entry name" value="P-loop_NTPase"/>
</dbReference>
<evidence type="ECO:0000313" key="3">
    <source>
        <dbReference type="Proteomes" id="UP001234880"/>
    </source>
</evidence>
<dbReference type="PROSITE" id="PS51199">
    <property type="entry name" value="SF4_HELICASE"/>
    <property type="match status" value="1"/>
</dbReference>
<gene>
    <name evidence="2" type="ORF">JOF35_000085</name>
</gene>
<dbReference type="EMBL" id="JAURUE010000001">
    <property type="protein sequence ID" value="MDP9607808.1"/>
    <property type="molecule type" value="Genomic_DNA"/>
</dbReference>
<keyword evidence="3" id="KW-1185">Reference proteome</keyword>
<comment type="caution">
    <text evidence="2">The sequence shown here is derived from an EMBL/GenBank/DDBJ whole genome shotgun (WGS) entry which is preliminary data.</text>
</comment>
<organism evidence="2 3">
    <name type="scientific">Streptomyces demainii</name>
    <dbReference type="NCBI Taxonomy" id="588122"/>
    <lineage>
        <taxon>Bacteria</taxon>
        <taxon>Bacillati</taxon>
        <taxon>Actinomycetota</taxon>
        <taxon>Actinomycetes</taxon>
        <taxon>Kitasatosporales</taxon>
        <taxon>Streptomycetaceae</taxon>
        <taxon>Streptomyces</taxon>
    </lineage>
</organism>
<dbReference type="PANTHER" id="PTHR30153:SF2">
    <property type="entry name" value="REPLICATIVE DNA HELICASE"/>
    <property type="match status" value="1"/>
</dbReference>
<dbReference type="GO" id="GO:0004386">
    <property type="term" value="F:helicase activity"/>
    <property type="evidence" value="ECO:0007669"/>
    <property type="project" value="UniProtKB-KW"/>
</dbReference>
<dbReference type="InterPro" id="IPR007694">
    <property type="entry name" value="DNA_helicase_DnaB-like_C"/>
</dbReference>
<keyword evidence="2" id="KW-0347">Helicase</keyword>
<evidence type="ECO:0000313" key="2">
    <source>
        <dbReference type="EMBL" id="MDP9607808.1"/>
    </source>
</evidence>
<dbReference type="PANTHER" id="PTHR30153">
    <property type="entry name" value="REPLICATIVE DNA HELICASE DNAB"/>
    <property type="match status" value="1"/>
</dbReference>
<proteinExistence type="predicted"/>
<evidence type="ECO:0000259" key="1">
    <source>
        <dbReference type="PROSITE" id="PS51199"/>
    </source>
</evidence>
<accession>A0ABT9KHB0</accession>
<dbReference type="Proteomes" id="UP001234880">
    <property type="component" value="Unassembled WGS sequence"/>
</dbReference>